<evidence type="ECO:0000256" key="16">
    <source>
        <dbReference type="ARBA" id="ARBA00040841"/>
    </source>
</evidence>
<keyword evidence="11 17" id="KW-1133">Transmembrane helix</keyword>
<dbReference type="Gene3D" id="6.10.340.10">
    <property type="match status" value="1"/>
</dbReference>
<sequence>MVKSLYIRLAVTFVGIVALSFLIAFSVTSYFYKNRFEEVMKNEISDVKQSIEAQLQYANINEIKENIQLIYHYQVDFIPYGKSSDDIPKDELEEIYSGKEIYNPIPGSNMYIGLPITIEGEKVALILKKSDIGMSMLFKSLFDITWIAILIGTIFILIVTRSIVFPVTKLTEATKQLAQGNFDATYQTKRKDEIGQLSESFNEMAKELSLLVKMREDFVSNVSHEFQTPITSILGFTKALQHKQLTEEQRKRYLSIIRSESERLSYLSKDILRLSHLQHGQYQLVLSTFSLDEQIRNVLITQEPQWSAKNLKISLDLERSLIKADESLLQQVWVNLISNAIKFSPENGEIYVCGKQLDMDKIEISIKDLGPGIPESEQKLVFTPFYKVDQGSDVAVKGNGLGLTIVQQIVALHRGTIQIVSGDGIGTTLIVTLPNKLLI</sequence>
<feature type="transmembrane region" description="Helical" evidence="17">
    <location>
        <begin position="6"/>
        <end position="32"/>
    </location>
</feature>
<dbReference type="GO" id="GO:0005886">
    <property type="term" value="C:plasma membrane"/>
    <property type="evidence" value="ECO:0007669"/>
    <property type="project" value="UniProtKB-SubCell"/>
</dbReference>
<dbReference type="PRINTS" id="PR00344">
    <property type="entry name" value="BCTRLSENSOR"/>
</dbReference>
<dbReference type="InterPro" id="IPR003594">
    <property type="entry name" value="HATPase_dom"/>
</dbReference>
<evidence type="ECO:0000256" key="11">
    <source>
        <dbReference type="ARBA" id="ARBA00022989"/>
    </source>
</evidence>
<keyword evidence="6" id="KW-0808">Transferase</keyword>
<keyword evidence="10" id="KW-0067">ATP-binding</keyword>
<evidence type="ECO:0000256" key="8">
    <source>
        <dbReference type="ARBA" id="ARBA00022741"/>
    </source>
</evidence>
<evidence type="ECO:0000256" key="3">
    <source>
        <dbReference type="ARBA" id="ARBA00012438"/>
    </source>
</evidence>
<dbReference type="FunFam" id="3.30.565.10:FF:000006">
    <property type="entry name" value="Sensor histidine kinase WalK"/>
    <property type="match status" value="1"/>
</dbReference>
<dbReference type="InterPro" id="IPR050398">
    <property type="entry name" value="HssS/ArlS-like"/>
</dbReference>
<feature type="transmembrane region" description="Helical" evidence="17">
    <location>
        <begin position="137"/>
        <end position="159"/>
    </location>
</feature>
<evidence type="ECO:0000256" key="17">
    <source>
        <dbReference type="SAM" id="Phobius"/>
    </source>
</evidence>
<keyword evidence="12" id="KW-0902">Two-component regulatory system</keyword>
<comment type="caution">
    <text evidence="20">The sequence shown here is derived from an EMBL/GenBank/DDBJ whole genome shotgun (WGS) entry which is preliminary data.</text>
</comment>
<dbReference type="GO" id="GO:0000155">
    <property type="term" value="F:phosphorelay sensor kinase activity"/>
    <property type="evidence" value="ECO:0007669"/>
    <property type="project" value="InterPro"/>
</dbReference>
<evidence type="ECO:0000256" key="6">
    <source>
        <dbReference type="ARBA" id="ARBA00022679"/>
    </source>
</evidence>
<dbReference type="EMBL" id="QWVS01000052">
    <property type="protein sequence ID" value="RID82205.1"/>
    <property type="molecule type" value="Genomic_DNA"/>
</dbReference>
<name>A0A398AX85_9BACI</name>
<dbReference type="PANTHER" id="PTHR45528">
    <property type="entry name" value="SENSOR HISTIDINE KINASE CPXA"/>
    <property type="match status" value="1"/>
</dbReference>
<dbReference type="InterPro" id="IPR003661">
    <property type="entry name" value="HisK_dim/P_dom"/>
</dbReference>
<reference evidence="20 21" key="1">
    <citation type="submission" date="2018-08" db="EMBL/GenBank/DDBJ databases">
        <title>Bacillus jemisoniae sp. nov., Bacillus chryseoplanitiae sp. nov., Bacillus resnikiae sp. nov., and Bacillus frankliniae sp. nov., isolated from Viking spacecraft and associated surfaces.</title>
        <authorList>
            <person name="Seuylemezian A."/>
            <person name="Vaishampayan P."/>
        </authorList>
    </citation>
    <scope>NUCLEOTIDE SEQUENCE [LARGE SCALE GENOMIC DNA]</scope>
    <source>
        <strain evidence="20 21">MA001</strain>
    </source>
</reference>
<evidence type="ECO:0000256" key="9">
    <source>
        <dbReference type="ARBA" id="ARBA00022777"/>
    </source>
</evidence>
<keyword evidence="8" id="KW-0547">Nucleotide-binding</keyword>
<evidence type="ECO:0000256" key="7">
    <source>
        <dbReference type="ARBA" id="ARBA00022692"/>
    </source>
</evidence>
<dbReference type="Pfam" id="PF00672">
    <property type="entry name" value="HAMP"/>
    <property type="match status" value="1"/>
</dbReference>
<dbReference type="PANTHER" id="PTHR45528:SF11">
    <property type="entry name" value="HISTIDINE KINASE"/>
    <property type="match status" value="1"/>
</dbReference>
<dbReference type="InterPro" id="IPR005467">
    <property type="entry name" value="His_kinase_dom"/>
</dbReference>
<accession>A0A398AX85</accession>
<keyword evidence="13" id="KW-0843">Virulence</keyword>
<protein>
    <recommendedName>
        <fullName evidence="16">Heme sensor protein HssS</fullName>
        <ecNumber evidence="3">2.7.13.3</ecNumber>
    </recommendedName>
</protein>
<dbReference type="CDD" id="cd06225">
    <property type="entry name" value="HAMP"/>
    <property type="match status" value="1"/>
</dbReference>
<dbReference type="Pfam" id="PF00512">
    <property type="entry name" value="HisKA"/>
    <property type="match status" value="1"/>
</dbReference>
<dbReference type="SUPFAM" id="SSF158472">
    <property type="entry name" value="HAMP domain-like"/>
    <property type="match status" value="1"/>
</dbReference>
<evidence type="ECO:0000256" key="4">
    <source>
        <dbReference type="ARBA" id="ARBA00022475"/>
    </source>
</evidence>
<dbReference type="InterPro" id="IPR036890">
    <property type="entry name" value="HATPase_C_sf"/>
</dbReference>
<dbReference type="SMART" id="SM00387">
    <property type="entry name" value="HATPase_c"/>
    <property type="match status" value="1"/>
</dbReference>
<dbReference type="SUPFAM" id="SSF47384">
    <property type="entry name" value="Homodimeric domain of signal transducing histidine kinase"/>
    <property type="match status" value="1"/>
</dbReference>
<dbReference type="EC" id="2.7.13.3" evidence="3"/>
<comment type="function">
    <text evidence="15">Member of the two-component regulatory system HssS/HssR involved in intracellular heme homeostasis and tempering of staphylococcal virulence. HssS functions as a heme sensor histidine kinase which is autophosphorylated at a histidine residue and transfers its phosphate group to an aspartate residue of HssR. HssR/HssS activates the expression of hrtAB, an efflux pump, in response to extracellular heme, hemin, hemoglobin or blood.</text>
</comment>
<dbReference type="SMART" id="SM00304">
    <property type="entry name" value="HAMP"/>
    <property type="match status" value="1"/>
</dbReference>
<dbReference type="InterPro" id="IPR036097">
    <property type="entry name" value="HisK_dim/P_sf"/>
</dbReference>
<evidence type="ECO:0000313" key="21">
    <source>
        <dbReference type="Proteomes" id="UP000266016"/>
    </source>
</evidence>
<proteinExistence type="predicted"/>
<dbReference type="InterPro" id="IPR004358">
    <property type="entry name" value="Sig_transdc_His_kin-like_C"/>
</dbReference>
<evidence type="ECO:0000259" key="18">
    <source>
        <dbReference type="PROSITE" id="PS50109"/>
    </source>
</evidence>
<dbReference type="PROSITE" id="PS50109">
    <property type="entry name" value="HIS_KIN"/>
    <property type="match status" value="1"/>
</dbReference>
<keyword evidence="9 20" id="KW-0418">Kinase</keyword>
<dbReference type="Gene3D" id="1.10.287.130">
    <property type="match status" value="1"/>
</dbReference>
<dbReference type="GO" id="GO:0005524">
    <property type="term" value="F:ATP binding"/>
    <property type="evidence" value="ECO:0007669"/>
    <property type="project" value="UniProtKB-KW"/>
</dbReference>
<comment type="catalytic activity">
    <reaction evidence="1">
        <text>ATP + protein L-histidine = ADP + protein N-phospho-L-histidine.</text>
        <dbReference type="EC" id="2.7.13.3"/>
    </reaction>
</comment>
<evidence type="ECO:0000313" key="20">
    <source>
        <dbReference type="EMBL" id="RID82205.1"/>
    </source>
</evidence>
<evidence type="ECO:0000256" key="10">
    <source>
        <dbReference type="ARBA" id="ARBA00022840"/>
    </source>
</evidence>
<gene>
    <name evidence="20" type="ORF">D1953_18810</name>
</gene>
<dbReference type="SMART" id="SM00388">
    <property type="entry name" value="HisKA"/>
    <property type="match status" value="1"/>
</dbReference>
<evidence type="ECO:0000256" key="2">
    <source>
        <dbReference type="ARBA" id="ARBA00004651"/>
    </source>
</evidence>
<dbReference type="CDD" id="cd00075">
    <property type="entry name" value="HATPase"/>
    <property type="match status" value="1"/>
</dbReference>
<dbReference type="RefSeq" id="WP_119118686.1">
    <property type="nucleotide sequence ID" value="NZ_QWVS01000052.1"/>
</dbReference>
<dbReference type="Pfam" id="PF02518">
    <property type="entry name" value="HATPase_c"/>
    <property type="match status" value="1"/>
</dbReference>
<keyword evidence="7 17" id="KW-0812">Transmembrane</keyword>
<dbReference type="FunFam" id="1.10.287.130:FF:000001">
    <property type="entry name" value="Two-component sensor histidine kinase"/>
    <property type="match status" value="1"/>
</dbReference>
<evidence type="ECO:0000259" key="19">
    <source>
        <dbReference type="PROSITE" id="PS50885"/>
    </source>
</evidence>
<dbReference type="Gene3D" id="3.30.565.10">
    <property type="entry name" value="Histidine kinase-like ATPase, C-terminal domain"/>
    <property type="match status" value="1"/>
</dbReference>
<dbReference type="Proteomes" id="UP000266016">
    <property type="component" value="Unassembled WGS sequence"/>
</dbReference>
<dbReference type="AlphaFoldDB" id="A0A398AX85"/>
<evidence type="ECO:0000256" key="13">
    <source>
        <dbReference type="ARBA" id="ARBA00023026"/>
    </source>
</evidence>
<dbReference type="PROSITE" id="PS50885">
    <property type="entry name" value="HAMP"/>
    <property type="match status" value="1"/>
</dbReference>
<feature type="domain" description="HAMP" evidence="19">
    <location>
        <begin position="161"/>
        <end position="213"/>
    </location>
</feature>
<evidence type="ECO:0000256" key="15">
    <source>
        <dbReference type="ARBA" id="ARBA00037219"/>
    </source>
</evidence>
<keyword evidence="4" id="KW-1003">Cell membrane</keyword>
<feature type="domain" description="Histidine kinase" evidence="18">
    <location>
        <begin position="221"/>
        <end position="437"/>
    </location>
</feature>
<keyword evidence="14 17" id="KW-0472">Membrane</keyword>
<evidence type="ECO:0000256" key="12">
    <source>
        <dbReference type="ARBA" id="ARBA00023012"/>
    </source>
</evidence>
<dbReference type="SUPFAM" id="SSF55874">
    <property type="entry name" value="ATPase domain of HSP90 chaperone/DNA topoisomerase II/histidine kinase"/>
    <property type="match status" value="1"/>
</dbReference>
<dbReference type="InterPro" id="IPR003660">
    <property type="entry name" value="HAMP_dom"/>
</dbReference>
<dbReference type="CDD" id="cd00082">
    <property type="entry name" value="HisKA"/>
    <property type="match status" value="1"/>
</dbReference>
<evidence type="ECO:0000256" key="1">
    <source>
        <dbReference type="ARBA" id="ARBA00000085"/>
    </source>
</evidence>
<evidence type="ECO:0000256" key="14">
    <source>
        <dbReference type="ARBA" id="ARBA00023136"/>
    </source>
</evidence>
<keyword evidence="21" id="KW-1185">Reference proteome</keyword>
<evidence type="ECO:0000256" key="5">
    <source>
        <dbReference type="ARBA" id="ARBA00022553"/>
    </source>
</evidence>
<organism evidence="20 21">
    <name type="scientific">Peribacillus asahii</name>
    <dbReference type="NCBI Taxonomy" id="228899"/>
    <lineage>
        <taxon>Bacteria</taxon>
        <taxon>Bacillati</taxon>
        <taxon>Bacillota</taxon>
        <taxon>Bacilli</taxon>
        <taxon>Bacillales</taxon>
        <taxon>Bacillaceae</taxon>
        <taxon>Peribacillus</taxon>
    </lineage>
</organism>
<comment type="subcellular location">
    <subcellularLocation>
        <location evidence="2">Cell membrane</location>
        <topology evidence="2">Multi-pass membrane protein</topology>
    </subcellularLocation>
</comment>
<keyword evidence="5" id="KW-0597">Phosphoprotein</keyword>